<dbReference type="Gene3D" id="3.30.40.10">
    <property type="entry name" value="Zinc/RING finger domain, C3HC4 (zinc finger)"/>
    <property type="match status" value="1"/>
</dbReference>
<dbReference type="AlphaFoldDB" id="A0A8T0H561"/>
<evidence type="ECO:0000256" key="11">
    <source>
        <dbReference type="ARBA" id="ARBA00023235"/>
    </source>
</evidence>
<dbReference type="InterPro" id="IPR013083">
    <property type="entry name" value="Znf_RING/FYVE/PHD"/>
</dbReference>
<evidence type="ECO:0000256" key="3">
    <source>
        <dbReference type="ARBA" id="ARBA00003697"/>
    </source>
</evidence>
<dbReference type="InterPro" id="IPR020892">
    <property type="entry name" value="Cyclophilin-type_PPIase_CS"/>
</dbReference>
<comment type="function">
    <text evidence="3">May catalyze the cis-trans isomerization of proline imidic peptide bonds in oligopeptides thereby assisting the folding of proteins. May also function as a chaperone, playing a role in intracellular transport of proteins. May also have a protein ubiquitin ligase activity acting as an E3 ubiquitin protein ligase or as a ubiquitin-ubiquitin ligase promoting elongation of ubiquitin chains on proteins.</text>
</comment>
<gene>
    <name evidence="16" type="ORF">KC19_8G197900</name>
</gene>
<dbReference type="SUPFAM" id="SSF50891">
    <property type="entry name" value="Cyclophilin-like"/>
    <property type="match status" value="1"/>
</dbReference>
<dbReference type="GO" id="GO:0071013">
    <property type="term" value="C:catalytic step 2 spliceosome"/>
    <property type="evidence" value="ECO:0007669"/>
    <property type="project" value="TreeGrafter"/>
</dbReference>
<dbReference type="Proteomes" id="UP000822688">
    <property type="component" value="Chromosome 8"/>
</dbReference>
<dbReference type="OrthoDB" id="30774at2759"/>
<evidence type="ECO:0000259" key="15">
    <source>
        <dbReference type="PROSITE" id="PS51698"/>
    </source>
</evidence>
<dbReference type="FunFam" id="3.30.40.10:FF:000079">
    <property type="entry name" value="Peptidyl-prolyl cis-trans isomerase 2"/>
    <property type="match status" value="1"/>
</dbReference>
<organism evidence="16 17">
    <name type="scientific">Ceratodon purpureus</name>
    <name type="common">Fire moss</name>
    <name type="synonym">Dicranum purpureum</name>
    <dbReference type="NCBI Taxonomy" id="3225"/>
    <lineage>
        <taxon>Eukaryota</taxon>
        <taxon>Viridiplantae</taxon>
        <taxon>Streptophyta</taxon>
        <taxon>Embryophyta</taxon>
        <taxon>Bryophyta</taxon>
        <taxon>Bryophytina</taxon>
        <taxon>Bryopsida</taxon>
        <taxon>Dicranidae</taxon>
        <taxon>Pseudoditrichales</taxon>
        <taxon>Ditrichaceae</taxon>
        <taxon>Ceratodon</taxon>
    </lineage>
</organism>
<evidence type="ECO:0000259" key="14">
    <source>
        <dbReference type="PROSITE" id="PS50072"/>
    </source>
</evidence>
<evidence type="ECO:0000256" key="6">
    <source>
        <dbReference type="ARBA" id="ARBA00007930"/>
    </source>
</evidence>
<evidence type="ECO:0000256" key="7">
    <source>
        <dbReference type="ARBA" id="ARBA00022679"/>
    </source>
</evidence>
<protein>
    <recommendedName>
        <fullName evidence="18">Peptidylprolyl isomerase</fullName>
    </recommendedName>
</protein>
<feature type="domain" description="PPIase cyclophilin-type" evidence="14">
    <location>
        <begin position="352"/>
        <end position="499"/>
    </location>
</feature>
<dbReference type="PANTHER" id="PTHR45625:SF1">
    <property type="entry name" value="RING-TYPE E3 UBIQUITIN-PROTEIN LIGASE PPIL2"/>
    <property type="match status" value="1"/>
</dbReference>
<evidence type="ECO:0000256" key="10">
    <source>
        <dbReference type="ARBA" id="ARBA00023186"/>
    </source>
</evidence>
<name>A0A8T0H561_CERPU</name>
<dbReference type="PROSITE" id="PS50072">
    <property type="entry name" value="CSA_PPIASE_2"/>
    <property type="match status" value="1"/>
</dbReference>
<dbReference type="InterPro" id="IPR003613">
    <property type="entry name" value="Ubox_domain"/>
</dbReference>
<evidence type="ECO:0000256" key="9">
    <source>
        <dbReference type="ARBA" id="ARBA00023110"/>
    </source>
</evidence>
<dbReference type="PRINTS" id="PR00153">
    <property type="entry name" value="CSAPPISMRASE"/>
</dbReference>
<feature type="region of interest" description="Disordered" evidence="13">
    <location>
        <begin position="240"/>
        <end position="259"/>
    </location>
</feature>
<dbReference type="PROSITE" id="PS51698">
    <property type="entry name" value="U_BOX"/>
    <property type="match status" value="1"/>
</dbReference>
<dbReference type="Gene3D" id="2.40.100.10">
    <property type="entry name" value="Cyclophilin-like"/>
    <property type="match status" value="1"/>
</dbReference>
<evidence type="ECO:0000256" key="13">
    <source>
        <dbReference type="SAM" id="MobiDB-lite"/>
    </source>
</evidence>
<feature type="compositionally biased region" description="Basic and acidic residues" evidence="13">
    <location>
        <begin position="248"/>
        <end position="258"/>
    </location>
</feature>
<dbReference type="InterPro" id="IPR002130">
    <property type="entry name" value="Cyclophilin-type_PPIase_dom"/>
</dbReference>
<feature type="region of interest" description="Disordered" evidence="13">
    <location>
        <begin position="511"/>
        <end position="537"/>
    </location>
</feature>
<evidence type="ECO:0000256" key="12">
    <source>
        <dbReference type="ARBA" id="ARBA00023242"/>
    </source>
</evidence>
<keyword evidence="11" id="KW-0413">Isomerase</keyword>
<dbReference type="CDD" id="cd16663">
    <property type="entry name" value="RING-Ubox_PPIL2"/>
    <property type="match status" value="1"/>
</dbReference>
<evidence type="ECO:0000256" key="4">
    <source>
        <dbReference type="ARBA" id="ARBA00004123"/>
    </source>
</evidence>
<dbReference type="PANTHER" id="PTHR45625">
    <property type="entry name" value="PEPTIDYL-PROLYL CIS-TRANS ISOMERASE-RELATED"/>
    <property type="match status" value="1"/>
</dbReference>
<dbReference type="GO" id="GO:0000209">
    <property type="term" value="P:protein polyubiquitination"/>
    <property type="evidence" value="ECO:0007669"/>
    <property type="project" value="TreeGrafter"/>
</dbReference>
<keyword evidence="17" id="KW-1185">Reference proteome</keyword>
<dbReference type="Pfam" id="PF00160">
    <property type="entry name" value="Pro_isomerase"/>
    <property type="match status" value="1"/>
</dbReference>
<dbReference type="SMART" id="SM00504">
    <property type="entry name" value="Ubox"/>
    <property type="match status" value="1"/>
</dbReference>
<dbReference type="InterPro" id="IPR026951">
    <property type="entry name" value="PPIL2_U-box_dom"/>
</dbReference>
<comment type="catalytic activity">
    <reaction evidence="2">
        <text>[protein]-peptidylproline (omega=180) = [protein]-peptidylproline (omega=0)</text>
        <dbReference type="Rhea" id="RHEA:16237"/>
        <dbReference type="Rhea" id="RHEA-COMP:10747"/>
        <dbReference type="Rhea" id="RHEA-COMP:10748"/>
        <dbReference type="ChEBI" id="CHEBI:83833"/>
        <dbReference type="ChEBI" id="CHEBI:83834"/>
        <dbReference type="EC" id="5.2.1.8"/>
    </reaction>
</comment>
<evidence type="ECO:0000313" key="17">
    <source>
        <dbReference type="Proteomes" id="UP000822688"/>
    </source>
</evidence>
<dbReference type="CDD" id="cd01923">
    <property type="entry name" value="cyclophilin_RING"/>
    <property type="match status" value="1"/>
</dbReference>
<dbReference type="EMBL" id="CM026429">
    <property type="protein sequence ID" value="KAG0565534.1"/>
    <property type="molecule type" value="Genomic_DNA"/>
</dbReference>
<sequence>MGKKQHSKDRMFITSTEWKTEWGGAKSRDVKTPFKRLPYYCCAVTFTPFEDAVCTKEGHVFDILNIVPYITKFKKNPVTGKPLAVKDLIKIQFHKNSDGEYQCPVLHKVFTEFTHIVAIKKTGNVFSYEAIRELNIKPKNWKELLTDEPFTREDIITIQDPNNLDAKVLSEFDHIKNEVDLESEELKRLKDDAAYGINMSGDTKRILQELGTEKGREIASSGGGGDKTQREHAAAVAALKAAKKRAKDHPEEEKKEAPKPALSIVDIASASINGRSAAAALAGSAEKTAAHVAAHTAGSLAPVNSRLVKSKYTSGAASRSFTSTSYDPVTQNEYEYVQAERNPKKKGYIRMHTSHGDLNIELHCDITPRTCENFMTLCERGYYDNVLFHRSIKNFMIQGGDPTGTGRGGESIWGKPFKDELNSKVLHSERGVLSMANSGPHSNGSQFFFLYKSATHLNYKHTVFGRIVGGLEVLSAMEKVPVDDDDRPLEEIKILRVSVFVNPYSELEEEERKAAEEAAAKPADAEDDAEKLGSWYSNPSAGLAPQAYGTGVGKYMKSIAPGIIRKEIDVAADEDVDLGSNVPSKRKKVENVKGVQFKDFSSW</sequence>
<evidence type="ECO:0000256" key="2">
    <source>
        <dbReference type="ARBA" id="ARBA00000971"/>
    </source>
</evidence>
<evidence type="ECO:0000313" key="16">
    <source>
        <dbReference type="EMBL" id="KAG0565534.1"/>
    </source>
</evidence>
<keyword evidence="7" id="KW-0808">Transferase</keyword>
<comment type="pathway">
    <text evidence="5">Protein modification; protein ubiquitination.</text>
</comment>
<accession>A0A8T0H561</accession>
<dbReference type="GO" id="GO:0003755">
    <property type="term" value="F:peptidyl-prolyl cis-trans isomerase activity"/>
    <property type="evidence" value="ECO:0007669"/>
    <property type="project" value="UniProtKB-KW"/>
</dbReference>
<feature type="domain" description="U-box" evidence="15">
    <location>
        <begin position="35"/>
        <end position="108"/>
    </location>
</feature>
<comment type="subcellular location">
    <subcellularLocation>
        <location evidence="4">Nucleus</location>
    </subcellularLocation>
</comment>
<comment type="caution">
    <text evidence="16">The sequence shown here is derived from an EMBL/GenBank/DDBJ whole genome shotgun (WGS) entry which is preliminary data.</text>
</comment>
<dbReference type="InterPro" id="IPR044666">
    <property type="entry name" value="Cyclophilin_A-like"/>
</dbReference>
<dbReference type="InterPro" id="IPR029000">
    <property type="entry name" value="Cyclophilin-like_dom_sf"/>
</dbReference>
<dbReference type="FunFam" id="2.40.100.10:FF:000014">
    <property type="entry name" value="Peptidyl-prolyl cis-trans isomerase cyp65"/>
    <property type="match status" value="1"/>
</dbReference>
<keyword evidence="8" id="KW-0833">Ubl conjugation pathway</keyword>
<dbReference type="GO" id="GO:0006457">
    <property type="term" value="P:protein folding"/>
    <property type="evidence" value="ECO:0007669"/>
    <property type="project" value="InterPro"/>
</dbReference>
<dbReference type="Pfam" id="PF04641">
    <property type="entry name" value="Rtf2"/>
    <property type="match status" value="1"/>
</dbReference>
<evidence type="ECO:0000256" key="8">
    <source>
        <dbReference type="ARBA" id="ARBA00022786"/>
    </source>
</evidence>
<proteinExistence type="inferred from homology"/>
<dbReference type="SUPFAM" id="SSF57850">
    <property type="entry name" value="RING/U-box"/>
    <property type="match status" value="1"/>
</dbReference>
<dbReference type="PROSITE" id="PS00170">
    <property type="entry name" value="CSA_PPIASE_1"/>
    <property type="match status" value="1"/>
</dbReference>
<evidence type="ECO:0000256" key="1">
    <source>
        <dbReference type="ARBA" id="ARBA00000900"/>
    </source>
</evidence>
<reference evidence="16" key="1">
    <citation type="submission" date="2020-06" db="EMBL/GenBank/DDBJ databases">
        <title>WGS assembly of Ceratodon purpureus strain R40.</title>
        <authorList>
            <person name="Carey S.B."/>
            <person name="Jenkins J."/>
            <person name="Shu S."/>
            <person name="Lovell J.T."/>
            <person name="Sreedasyam A."/>
            <person name="Maumus F."/>
            <person name="Tiley G.P."/>
            <person name="Fernandez-Pozo N."/>
            <person name="Barry K."/>
            <person name="Chen C."/>
            <person name="Wang M."/>
            <person name="Lipzen A."/>
            <person name="Daum C."/>
            <person name="Saski C.A."/>
            <person name="Payton A.C."/>
            <person name="Mcbreen J.C."/>
            <person name="Conrad R.E."/>
            <person name="Kollar L.M."/>
            <person name="Olsson S."/>
            <person name="Huttunen S."/>
            <person name="Landis J.B."/>
            <person name="Wickett N.J."/>
            <person name="Johnson M.G."/>
            <person name="Rensing S.A."/>
            <person name="Grimwood J."/>
            <person name="Schmutz J."/>
            <person name="Mcdaniel S.F."/>
        </authorList>
    </citation>
    <scope>NUCLEOTIDE SEQUENCE</scope>
    <source>
        <strain evidence="16">R40</strain>
    </source>
</reference>
<evidence type="ECO:0000256" key="5">
    <source>
        <dbReference type="ARBA" id="ARBA00004906"/>
    </source>
</evidence>
<keyword evidence="9" id="KW-0697">Rotamase</keyword>
<dbReference type="GO" id="GO:0061630">
    <property type="term" value="F:ubiquitin protein ligase activity"/>
    <property type="evidence" value="ECO:0007669"/>
    <property type="project" value="UniProtKB-EC"/>
</dbReference>
<comment type="similarity">
    <text evidence="6">Belongs to the cyclophilin-type PPIase family. PPIL2 subfamily.</text>
</comment>
<keyword evidence="10" id="KW-0143">Chaperone</keyword>
<comment type="catalytic activity">
    <reaction evidence="1">
        <text>S-ubiquitinyl-[E2 ubiquitin-conjugating enzyme]-L-cysteine + [acceptor protein]-L-lysine = [E2 ubiquitin-conjugating enzyme]-L-cysteine + N(6)-ubiquitinyl-[acceptor protein]-L-lysine.</text>
        <dbReference type="EC" id="2.3.2.27"/>
    </reaction>
</comment>
<keyword evidence="12" id="KW-0539">Nucleus</keyword>
<evidence type="ECO:0008006" key="18">
    <source>
        <dbReference type="Google" id="ProtNLM"/>
    </source>
</evidence>